<dbReference type="EMBL" id="CP106882">
    <property type="protein sequence ID" value="UYG53486.1"/>
    <property type="molecule type" value="Genomic_DNA"/>
</dbReference>
<dbReference type="InterPro" id="IPR040442">
    <property type="entry name" value="Pyrv_kinase-like_dom_sf"/>
</dbReference>
<gene>
    <name evidence="1" type="ORF">M9799_19150</name>
</gene>
<dbReference type="CDD" id="cd00377">
    <property type="entry name" value="ICL_PEPM"/>
    <property type="match status" value="1"/>
</dbReference>
<keyword evidence="1" id="KW-0614">Plasmid</keyword>
<geneLocation type="plasmid" evidence="1 2">
    <name>unnamed1</name>
</geneLocation>
<dbReference type="Proteomes" id="UP001162800">
    <property type="component" value="Plasmid unnamed1"/>
</dbReference>
<keyword evidence="2" id="KW-1185">Reference proteome</keyword>
<reference evidence="1" key="1">
    <citation type="submission" date="2022-09" db="EMBL/GenBank/DDBJ databases">
        <title>The complete genome of Acidovorax sp. 5MLIR.</title>
        <authorList>
            <person name="Liu L."/>
            <person name="Yue J."/>
            <person name="Yang F."/>
            <person name="Yuan J."/>
            <person name="Li L."/>
        </authorList>
    </citation>
    <scope>NUCLEOTIDE SEQUENCE</scope>
    <source>
        <strain evidence="1">5MLIR</strain>
        <plasmid evidence="1">unnamed1</plasmid>
    </source>
</reference>
<protein>
    <submittedName>
        <fullName evidence="1">Oxaloacetate decarboxylase</fullName>
    </submittedName>
</protein>
<dbReference type="Pfam" id="PF13714">
    <property type="entry name" value="PEP_mutase"/>
    <property type="match status" value="1"/>
</dbReference>
<proteinExistence type="predicted"/>
<organism evidence="1 2">
    <name type="scientific">Comamonas endophytica</name>
    <dbReference type="NCBI Taxonomy" id="2949090"/>
    <lineage>
        <taxon>Bacteria</taxon>
        <taxon>Pseudomonadati</taxon>
        <taxon>Pseudomonadota</taxon>
        <taxon>Betaproteobacteria</taxon>
        <taxon>Burkholderiales</taxon>
        <taxon>Comamonadaceae</taxon>
        <taxon>Comamonas</taxon>
    </lineage>
</organism>
<sequence>MKPALPLSLAYPSNRNARFRELLKGEQLVSAPGAFECLTARLVEKAGFPAVYVTGSGVSISRLGAPDVAVISFAEQLDQVHRIADVVDIPVIADADTGYGGPLNVMRTVREFEKAGVSAIQIEDQDWPKKCGHEPGRRVVETQVMVDRIRAAVDTRHDANFAIVARTDARTNLGIDAALERACAYAEAGADVIFVESPESKEEMQRITRTLPVPTLANLVEGGRTPILDRDTLLALGYRVAIYPNSLTRLIGRMGQRMLQSLQETGTTASMSGDMLDHRELWDLFDYDAWTSAENRYR</sequence>
<dbReference type="RefSeq" id="WP_231043648.1">
    <property type="nucleotide sequence ID" value="NZ_CP106882.1"/>
</dbReference>
<name>A0ABY6GEF7_9BURK</name>
<dbReference type="SUPFAM" id="SSF51621">
    <property type="entry name" value="Phosphoenolpyruvate/pyruvate domain"/>
    <property type="match status" value="1"/>
</dbReference>
<evidence type="ECO:0000313" key="2">
    <source>
        <dbReference type="Proteomes" id="UP001162800"/>
    </source>
</evidence>
<dbReference type="PANTHER" id="PTHR42905:SF5">
    <property type="entry name" value="CARBOXYVINYL-CARBOXYPHOSPHONATE PHOSPHORYLMUTASE, CHLOROPLASTIC"/>
    <property type="match status" value="1"/>
</dbReference>
<dbReference type="Gene3D" id="3.20.20.60">
    <property type="entry name" value="Phosphoenolpyruvate-binding domains"/>
    <property type="match status" value="1"/>
</dbReference>
<dbReference type="InterPro" id="IPR015813">
    <property type="entry name" value="Pyrv/PenolPyrv_kinase-like_dom"/>
</dbReference>
<dbReference type="InterPro" id="IPR039556">
    <property type="entry name" value="ICL/PEPM"/>
</dbReference>
<evidence type="ECO:0000313" key="1">
    <source>
        <dbReference type="EMBL" id="UYG53486.1"/>
    </source>
</evidence>
<dbReference type="PANTHER" id="PTHR42905">
    <property type="entry name" value="PHOSPHOENOLPYRUVATE CARBOXYLASE"/>
    <property type="match status" value="1"/>
</dbReference>
<accession>A0ABY6GEF7</accession>